<dbReference type="FunFam" id="1.10.510.10:FF:000008">
    <property type="entry name" value="Non-specific serine/threonine protein kinase"/>
    <property type="match status" value="1"/>
</dbReference>
<dbReference type="InterPro" id="IPR000961">
    <property type="entry name" value="AGC-kinase_C"/>
</dbReference>
<dbReference type="VEuPathDB" id="FungiDB:LCOR_11697.1"/>
<evidence type="ECO:0000256" key="10">
    <source>
        <dbReference type="SAM" id="MobiDB-lite"/>
    </source>
</evidence>
<dbReference type="SMART" id="SM00133">
    <property type="entry name" value="S_TK_X"/>
    <property type="match status" value="1"/>
</dbReference>
<feature type="region of interest" description="Disordered" evidence="10">
    <location>
        <begin position="1138"/>
        <end position="1170"/>
    </location>
</feature>
<dbReference type="InterPro" id="IPR000756">
    <property type="entry name" value="Diacylglycerol_kin_accessory"/>
</dbReference>
<comment type="caution">
    <text evidence="14">The sequence shown here is derived from an EMBL/GenBank/DDBJ whole genome shotgun (WGS) entry which is preliminary data.</text>
</comment>
<evidence type="ECO:0000313" key="14">
    <source>
        <dbReference type="EMBL" id="CDH60920.1"/>
    </source>
</evidence>
<dbReference type="PROSITE" id="PS51285">
    <property type="entry name" value="AGC_KINASE_CTER"/>
    <property type="match status" value="1"/>
</dbReference>
<evidence type="ECO:0000256" key="6">
    <source>
        <dbReference type="ARBA" id="ARBA00022741"/>
    </source>
</evidence>
<keyword evidence="6 9" id="KW-0547">Nucleotide-binding</keyword>
<evidence type="ECO:0000256" key="4">
    <source>
        <dbReference type="ARBA" id="ARBA00022553"/>
    </source>
</evidence>
<dbReference type="Pfam" id="PF00781">
    <property type="entry name" value="DAGK_cat"/>
    <property type="match status" value="1"/>
</dbReference>
<feature type="region of interest" description="Disordered" evidence="10">
    <location>
        <begin position="1319"/>
        <end position="1346"/>
    </location>
</feature>
<dbReference type="GO" id="GO:0005524">
    <property type="term" value="F:ATP binding"/>
    <property type="evidence" value="ECO:0007669"/>
    <property type="project" value="UniProtKB-UniRule"/>
</dbReference>
<sequence length="1346" mass="152436">MAEHSLSDTSTSSNQSNKRLKTSVRLQDTENEGRPSIYLFIFVNPLSGNRQGSNLIHLPIQHFRLRRLPQVQVEIHNCLDPKDQQDGMQRIALIESKVKQDELPPIRTAKQQPSSSAHATVDERGHVMSQGEANAAATLPEGSGTLSPSVKTRHIHVWSAGGDGTVMSVVNMLEEYGIDLDLVFFSCIPFGTGNDFSQVLGWGRTTKKDDVVGANLNEMERLICDRLEQANAARLDVFQVTLEAYESGHVRKADSDDKQQQCVMTRNMGNYMSIGVQGYVGSGFEKHRTNKRFLNILVYTLESCKWVFWRKFPRINHFIESIVDDDGQQVLLKVPLHGACQENGTDVPTLNGSAIDLVIQNIPHIWGREVDLWSEATTGLESVANRRGSTDPKNWTPQLANDGKLELIALGNMYSYIKKLLNARQHVSRVGQFKTPFDIVFRKPSSKHHGGGGCLDFARRNRYERKNIMGVMCDGEFFLIKDPKTIRFEHKARIWTLGRDSKDGKQGRLVQDEKFSAGQKNTSSLSHSRSTSFFLLSSLGALVSAAPIKRLPYKLNDVVQYSLYPHTLRYECLCDSCLSDDSHVLNVVVETDTHILSLIRYVPDLLEFDTLIKTHYHRVKIPFPALSETSKTDKRRSFRQFLTSLSHHHSRSDSEKIQRYLQKCSVEPVVRSSSIFRDFFSAQRDEDQIISKIPNPRILTPEHVEDAVVPQSPPPPAIPHTKQQRDIPSSPPPKVPEKVNDVVPPKQEKQHEEQQQQQQQHQQQQEEEIESAVPAAAADIVHDSPAEQGAINDRPTTTNYDYLADLEMIKVLGKGCMGKVFLVRSHKSNELYALKSIMKELVIEQREITHTLAERDILATMSGINHPFLAKLHASFQDTHRLYLVTDYYCGGDLATQMSTCSTFSKERILFYAAEMIEGIGELHRLGILYRDLKPENILLTIDGHVLLTDFGLSKWLHSDEQHMTQTFCGTAEYLAPEALLGEPYSFGVDYWAYGTILYEMLAGITPFWADNHSEMYRRVLQDPLEFPPDTDFETAEFLSALLERDPSMRLGVNGVDEIKSHIYFGSISWDDVYHRRLIPPYVPDIRSSLDFSNFDPSFLEMPPVLTPVSSQHNLTQDMQQVFDGYSFVDERFAYDDDKEEEPTIPLQQSPLVGDDDESSGWDEEDDALSSNHKRLTMDCIDEQQIKQEQLYNQLDNSDQLKSNLPSSHEYGSEETKRHAKRRNTSGPPVEEVEDEVAYAYRQQLSESMVVAEPLLINSNSSSSITHGHHHHHPHHRNMPDLSLASTADDGVPLDELDFGGITEDLDLKLSFSVQIDHNKASKPSGSSTTSSRRKARRFFSPLLRF</sequence>
<keyword evidence="15" id="KW-1185">Reference proteome</keyword>
<dbReference type="InterPro" id="IPR011009">
    <property type="entry name" value="Kinase-like_dom_sf"/>
</dbReference>
<dbReference type="OrthoDB" id="63267at2759"/>
<dbReference type="Proteomes" id="UP000027586">
    <property type="component" value="Unassembled WGS sequence"/>
</dbReference>
<evidence type="ECO:0000256" key="2">
    <source>
        <dbReference type="ARBA" id="ARBA00012133"/>
    </source>
</evidence>
<dbReference type="GO" id="GO:0007200">
    <property type="term" value="P:phospholipase C-activating G protein-coupled receptor signaling pathway"/>
    <property type="evidence" value="ECO:0007669"/>
    <property type="project" value="InterPro"/>
</dbReference>
<dbReference type="PROSITE" id="PS00108">
    <property type="entry name" value="PROTEIN_KINASE_ST"/>
    <property type="match status" value="1"/>
</dbReference>
<dbReference type="Pfam" id="PF00069">
    <property type="entry name" value="Pkinase"/>
    <property type="match status" value="1"/>
</dbReference>
<dbReference type="Gene3D" id="3.40.50.10330">
    <property type="entry name" value="Probable inorganic polyphosphate/atp-NAD kinase, domain 1"/>
    <property type="match status" value="1"/>
</dbReference>
<keyword evidence="5" id="KW-0808">Transferase</keyword>
<proteinExistence type="inferred from homology"/>
<dbReference type="InterPro" id="IPR008271">
    <property type="entry name" value="Ser/Thr_kinase_AS"/>
</dbReference>
<dbReference type="Pfam" id="PF00433">
    <property type="entry name" value="Pkinase_C"/>
    <property type="match status" value="1"/>
</dbReference>
<feature type="domain" description="AGC-kinase C-terminal" evidence="13">
    <location>
        <begin position="1066"/>
        <end position="1138"/>
    </location>
</feature>
<keyword evidence="8 9" id="KW-0067">ATP-binding</keyword>
<dbReference type="InterPro" id="IPR016064">
    <property type="entry name" value="NAD/diacylglycerol_kinase_sf"/>
</dbReference>
<evidence type="ECO:0000259" key="11">
    <source>
        <dbReference type="PROSITE" id="PS50011"/>
    </source>
</evidence>
<dbReference type="EC" id="2.7.1.107" evidence="2"/>
<feature type="domain" description="Protein kinase" evidence="11">
    <location>
        <begin position="806"/>
        <end position="1065"/>
    </location>
</feature>
<feature type="compositionally biased region" description="Low complexity" evidence="10">
    <location>
        <begin position="1322"/>
        <end position="1331"/>
    </location>
</feature>
<dbReference type="InterPro" id="IPR017441">
    <property type="entry name" value="Protein_kinase_ATP_BS"/>
</dbReference>
<comment type="similarity">
    <text evidence="1">Belongs to the eukaryotic diacylglycerol kinase family.</text>
</comment>
<feature type="compositionally biased region" description="Acidic residues" evidence="10">
    <location>
        <begin position="1154"/>
        <end position="1168"/>
    </location>
</feature>
<evidence type="ECO:0000256" key="3">
    <source>
        <dbReference type="ARBA" id="ARBA00022527"/>
    </source>
</evidence>
<feature type="compositionally biased region" description="Basic residues" evidence="10">
    <location>
        <begin position="1267"/>
        <end position="1277"/>
    </location>
</feature>
<dbReference type="SUPFAM" id="SSF56112">
    <property type="entry name" value="Protein kinase-like (PK-like)"/>
    <property type="match status" value="1"/>
</dbReference>
<name>A0A068SG03_9FUNG</name>
<dbReference type="InterPro" id="IPR000719">
    <property type="entry name" value="Prot_kinase_dom"/>
</dbReference>
<evidence type="ECO:0000256" key="7">
    <source>
        <dbReference type="ARBA" id="ARBA00022777"/>
    </source>
</evidence>
<dbReference type="Pfam" id="PF00609">
    <property type="entry name" value="DAGK_acc"/>
    <property type="match status" value="1"/>
</dbReference>
<feature type="domain" description="DAGKc" evidence="12">
    <location>
        <begin position="126"/>
        <end position="244"/>
    </location>
</feature>
<organism evidence="14 15">
    <name type="scientific">Lichtheimia corymbifera JMRC:FSU:9682</name>
    <dbReference type="NCBI Taxonomy" id="1263082"/>
    <lineage>
        <taxon>Eukaryota</taxon>
        <taxon>Fungi</taxon>
        <taxon>Fungi incertae sedis</taxon>
        <taxon>Mucoromycota</taxon>
        <taxon>Mucoromycotina</taxon>
        <taxon>Mucoromycetes</taxon>
        <taxon>Mucorales</taxon>
        <taxon>Lichtheimiaceae</taxon>
        <taxon>Lichtheimia</taxon>
    </lineage>
</organism>
<feature type="compositionally biased region" description="Basic and acidic residues" evidence="10">
    <location>
        <begin position="735"/>
        <end position="754"/>
    </location>
</feature>
<accession>A0A068SG03</accession>
<evidence type="ECO:0000256" key="5">
    <source>
        <dbReference type="ARBA" id="ARBA00022679"/>
    </source>
</evidence>
<evidence type="ECO:0000259" key="13">
    <source>
        <dbReference type="PROSITE" id="PS51285"/>
    </source>
</evidence>
<dbReference type="SMART" id="SM00220">
    <property type="entry name" value="S_TKc"/>
    <property type="match status" value="1"/>
</dbReference>
<evidence type="ECO:0000256" key="9">
    <source>
        <dbReference type="PROSITE-ProRule" id="PRU10141"/>
    </source>
</evidence>
<dbReference type="GO" id="GO:0004143">
    <property type="term" value="F:ATP-dependent diacylglycerol kinase activity"/>
    <property type="evidence" value="ECO:0007669"/>
    <property type="project" value="UniProtKB-EC"/>
</dbReference>
<feature type="region of interest" description="Disordered" evidence="10">
    <location>
        <begin position="1197"/>
        <end position="1234"/>
    </location>
</feature>
<keyword evidence="4" id="KW-0597">Phosphoprotein</keyword>
<dbReference type="EMBL" id="CBTN010000115">
    <property type="protein sequence ID" value="CDH60920.1"/>
    <property type="molecule type" value="Genomic_DNA"/>
</dbReference>
<feature type="region of interest" description="Disordered" evidence="10">
    <location>
        <begin position="1261"/>
        <end position="1287"/>
    </location>
</feature>
<protein>
    <recommendedName>
        <fullName evidence="2">diacylglycerol kinase (ATP)</fullName>
        <ecNumber evidence="2">2.7.1.107</ecNumber>
    </recommendedName>
</protein>
<evidence type="ECO:0000256" key="1">
    <source>
        <dbReference type="ARBA" id="ARBA00009280"/>
    </source>
</evidence>
<keyword evidence="3" id="KW-0723">Serine/threonine-protein kinase</keyword>
<dbReference type="PANTHER" id="PTHR24351">
    <property type="entry name" value="RIBOSOMAL PROTEIN S6 KINASE"/>
    <property type="match status" value="1"/>
</dbReference>
<dbReference type="PROSITE" id="PS50146">
    <property type="entry name" value="DAGK"/>
    <property type="match status" value="1"/>
</dbReference>
<feature type="region of interest" description="Disordered" evidence="10">
    <location>
        <begin position="1"/>
        <end position="28"/>
    </location>
</feature>
<evidence type="ECO:0000259" key="12">
    <source>
        <dbReference type="PROSITE" id="PS50146"/>
    </source>
</evidence>
<dbReference type="InterPro" id="IPR001206">
    <property type="entry name" value="Diacylglycerol_kinase_cat_dom"/>
</dbReference>
<gene>
    <name evidence="14" type="ORF">LCOR_11697.1</name>
</gene>
<reference evidence="14" key="1">
    <citation type="submission" date="2013-08" db="EMBL/GenBank/DDBJ databases">
        <title>Gene expansion shapes genome architecture in the human pathogen Lichtheimia corymbifera: an evolutionary genomics analysis in the ancient terrestrial Mucorales (Mucoromycotina).</title>
        <authorList>
            <person name="Schwartze V.U."/>
            <person name="Winter S."/>
            <person name="Shelest E."/>
            <person name="Marcet-Houben M."/>
            <person name="Horn F."/>
            <person name="Wehner S."/>
            <person name="Hoffmann K."/>
            <person name="Riege K."/>
            <person name="Sammeth M."/>
            <person name="Nowrousian M."/>
            <person name="Valiante V."/>
            <person name="Linde J."/>
            <person name="Jacobsen I.D."/>
            <person name="Marz M."/>
            <person name="Brakhage A.A."/>
            <person name="Gabaldon T."/>
            <person name="Bocker S."/>
            <person name="Voigt K."/>
        </authorList>
    </citation>
    <scope>NUCLEOTIDE SEQUENCE [LARGE SCALE GENOMIC DNA]</scope>
    <source>
        <strain evidence="14">FSU 9682</strain>
    </source>
</reference>
<keyword evidence="7 14" id="KW-0418">Kinase</keyword>
<dbReference type="InterPro" id="IPR017438">
    <property type="entry name" value="ATP-NAD_kinase_N"/>
</dbReference>
<dbReference type="Gene3D" id="1.10.510.10">
    <property type="entry name" value="Transferase(Phosphotransferase) domain 1"/>
    <property type="match status" value="1"/>
</dbReference>
<dbReference type="STRING" id="1263082.A0A068SG03"/>
<feature type="compositionally biased region" description="Polar residues" evidence="10">
    <location>
        <begin position="1197"/>
        <end position="1207"/>
    </location>
</feature>
<dbReference type="PROSITE" id="PS50011">
    <property type="entry name" value="PROTEIN_KINASE_DOM"/>
    <property type="match status" value="1"/>
</dbReference>
<dbReference type="SUPFAM" id="SSF111331">
    <property type="entry name" value="NAD kinase/diacylglycerol kinase-like"/>
    <property type="match status" value="1"/>
</dbReference>
<evidence type="ECO:0000256" key="8">
    <source>
        <dbReference type="ARBA" id="ARBA00022840"/>
    </source>
</evidence>
<dbReference type="Gene3D" id="3.30.200.20">
    <property type="entry name" value="Phosphorylase Kinase, domain 1"/>
    <property type="match status" value="1"/>
</dbReference>
<dbReference type="InterPro" id="IPR017892">
    <property type="entry name" value="Pkinase_C"/>
</dbReference>
<feature type="region of interest" description="Disordered" evidence="10">
    <location>
        <begin position="707"/>
        <end position="774"/>
    </location>
</feature>
<evidence type="ECO:0000313" key="15">
    <source>
        <dbReference type="Proteomes" id="UP000027586"/>
    </source>
</evidence>
<feature type="compositionally biased region" description="Low complexity" evidence="10">
    <location>
        <begin position="7"/>
        <end position="17"/>
    </location>
</feature>
<dbReference type="GO" id="GO:0004674">
    <property type="term" value="F:protein serine/threonine kinase activity"/>
    <property type="evidence" value="ECO:0007669"/>
    <property type="project" value="UniProtKB-KW"/>
</dbReference>
<dbReference type="PROSITE" id="PS00107">
    <property type="entry name" value="PROTEIN_KINASE_ATP"/>
    <property type="match status" value="1"/>
</dbReference>
<feature type="binding site" evidence="9">
    <location>
        <position position="839"/>
    </location>
    <ligand>
        <name>ATP</name>
        <dbReference type="ChEBI" id="CHEBI:30616"/>
    </ligand>
</feature>